<reference evidence="1 2" key="1">
    <citation type="journal article" date="2011" name="PLoS Genet.">
        <title>Comparative genomic analysis of human fungal pathogens causing paracoccidioidomycosis.</title>
        <authorList>
            <person name="Desjardins C.A."/>
            <person name="Champion M.D."/>
            <person name="Holder J.W."/>
            <person name="Muszewska A."/>
            <person name="Goldberg J."/>
            <person name="Bailao A.M."/>
            <person name="Brigido M.M."/>
            <person name="Ferreira M.E."/>
            <person name="Garcia A.M."/>
            <person name="Grynberg M."/>
            <person name="Gujja S."/>
            <person name="Heiman D.I."/>
            <person name="Henn M.R."/>
            <person name="Kodira C.D."/>
            <person name="Leon-Narvaez H."/>
            <person name="Longo L.V."/>
            <person name="Ma L.J."/>
            <person name="Malavazi I."/>
            <person name="Matsuo A.L."/>
            <person name="Morais F.V."/>
            <person name="Pereira M."/>
            <person name="Rodriguez-Brito S."/>
            <person name="Sakthikumar S."/>
            <person name="Salem-Izacc S.M."/>
            <person name="Sykes S.M."/>
            <person name="Teixeira M.M."/>
            <person name="Vallejo M.C."/>
            <person name="Walter M.E."/>
            <person name="Yandava C."/>
            <person name="Young S."/>
            <person name="Zeng Q."/>
            <person name="Zucker J."/>
            <person name="Felipe M.S."/>
            <person name="Goldman G.H."/>
            <person name="Haas B.J."/>
            <person name="McEwen J.G."/>
            <person name="Nino-Vega G."/>
            <person name="Puccia R."/>
            <person name="San-Blas G."/>
            <person name="Soares C.M."/>
            <person name="Birren B.W."/>
            <person name="Cuomo C.A."/>
        </authorList>
    </citation>
    <scope>NUCLEOTIDE SEQUENCE [LARGE SCALE GENOMIC DNA]</scope>
    <source>
        <strain evidence="2">ATCC MYA-826 / Pb01</strain>
    </source>
</reference>
<name>C1H310_PARBA</name>
<dbReference type="GeneID" id="9096220"/>
<evidence type="ECO:0000313" key="1">
    <source>
        <dbReference type="EMBL" id="EEH34104.2"/>
    </source>
</evidence>
<gene>
    <name evidence="1" type="ORF">PAAG_05153</name>
</gene>
<keyword evidence="2" id="KW-1185">Reference proteome</keyword>
<accession>C1H310</accession>
<dbReference type="HOGENOM" id="CLU_1034781_0_0_1"/>
<evidence type="ECO:0000313" key="2">
    <source>
        <dbReference type="Proteomes" id="UP000002059"/>
    </source>
</evidence>
<dbReference type="Proteomes" id="UP000002059">
    <property type="component" value="Partially assembled WGS sequence"/>
</dbReference>
<dbReference type="VEuPathDB" id="FungiDB:PAAG_05153"/>
<dbReference type="EMBL" id="KN294004">
    <property type="protein sequence ID" value="EEH34104.2"/>
    <property type="molecule type" value="Genomic_DNA"/>
</dbReference>
<protein>
    <submittedName>
        <fullName evidence="1">Uncharacterized protein</fullName>
    </submittedName>
</protein>
<sequence>MLRHGHAVSSSLPVYVIWKANNIDSWLNADLKKFTYNSSHIIIGSGLDDYEAALDQHNWTIDAKLQMENRSCADDKVRRRLGGWPEWWHDFWGTTFGFCFSGNSQDIGYIISGSGSGWVNKWSVRSRSRFRTLFRPNLRRNTGRTTQMKAEVRRLLKSGIDITANTYEVLKVPTALTDAKITLVDDEPRIYLGATEFVIEVSGGLFCTEQEVTRLEPSRDLGFGQDWKDFVLVEMEVITSSGEVAWASSQHIPYRGILQNNWINSNSRA</sequence>
<dbReference type="RefSeq" id="XP_002793017.2">
    <property type="nucleotide sequence ID" value="XM_002792971.2"/>
</dbReference>
<dbReference type="AlphaFoldDB" id="C1H310"/>
<dbReference type="KEGG" id="pbl:PAAG_05153"/>
<proteinExistence type="predicted"/>
<organism evidence="1 2">
    <name type="scientific">Paracoccidioides lutzii (strain ATCC MYA-826 / Pb01)</name>
    <name type="common">Paracoccidioides brasiliensis</name>
    <dbReference type="NCBI Taxonomy" id="502779"/>
    <lineage>
        <taxon>Eukaryota</taxon>
        <taxon>Fungi</taxon>
        <taxon>Dikarya</taxon>
        <taxon>Ascomycota</taxon>
        <taxon>Pezizomycotina</taxon>
        <taxon>Eurotiomycetes</taxon>
        <taxon>Eurotiomycetidae</taxon>
        <taxon>Onygenales</taxon>
        <taxon>Ajellomycetaceae</taxon>
        <taxon>Paracoccidioides</taxon>
    </lineage>
</organism>